<evidence type="ECO:0000256" key="5">
    <source>
        <dbReference type="ARBA" id="ARBA00023709"/>
    </source>
</evidence>
<comment type="catalytic activity">
    <reaction evidence="5">
        <text>a (3S)-3-hydroxyacyl-CoA = a (2E)-enoyl-CoA + H2O</text>
        <dbReference type="Rhea" id="RHEA:16105"/>
        <dbReference type="ChEBI" id="CHEBI:15377"/>
        <dbReference type="ChEBI" id="CHEBI:57318"/>
        <dbReference type="ChEBI" id="CHEBI:58856"/>
        <dbReference type="EC" id="4.2.1.17"/>
    </reaction>
</comment>
<dbReference type="PANTHER" id="PTHR43149">
    <property type="entry name" value="ENOYL-COA HYDRATASE"/>
    <property type="match status" value="1"/>
</dbReference>
<dbReference type="EMBL" id="JAOB01000090">
    <property type="protein sequence ID" value="EUA08926.1"/>
    <property type="molecule type" value="Genomic_DNA"/>
</dbReference>
<comment type="caution">
    <text evidence="8">The sequence shown here is derived from an EMBL/GenBank/DDBJ whole genome shotgun (WGS) entry which is preliminary data.</text>
</comment>
<dbReference type="InterPro" id="IPR029045">
    <property type="entry name" value="ClpP/crotonase-like_dom_sf"/>
</dbReference>
<dbReference type="InterPro" id="IPR018376">
    <property type="entry name" value="Enoyl-CoA_hyd/isom_CS"/>
</dbReference>
<proteinExistence type="inferred from homology"/>
<evidence type="ECO:0000256" key="3">
    <source>
        <dbReference type="ARBA" id="ARBA00022832"/>
    </source>
</evidence>
<dbReference type="InterPro" id="IPR001753">
    <property type="entry name" value="Enoyl-CoA_hydra/iso"/>
</dbReference>
<name>X7YQ57_MYCXE</name>
<keyword evidence="3" id="KW-0276">Fatty acid metabolism</keyword>
<gene>
    <name evidence="8" type="ORF">I553_9983</name>
</gene>
<evidence type="ECO:0000256" key="4">
    <source>
        <dbReference type="ARBA" id="ARBA00023098"/>
    </source>
</evidence>
<sequence length="170" mass="17892">MSPQTGFVLVEHPRPHVALITLNRPERMNSMAFDVMVPLKEALAEVTCDNSVRVVVLTGAGRGFSSGADHKSAGHVPHVEGLTRPTYALRSMELLDDVILGLRRLHQPVIAAVNGAAIGGGLCLALAADIRVASSSAYFRAAGINNGLTASELGLSYLLPGLSARRGRSN</sequence>
<evidence type="ECO:0000256" key="2">
    <source>
        <dbReference type="ARBA" id="ARBA00005254"/>
    </source>
</evidence>
<evidence type="ECO:0000256" key="6">
    <source>
        <dbReference type="ARBA" id="ARBA00023717"/>
    </source>
</evidence>
<accession>X7YQ57</accession>
<keyword evidence="4" id="KW-0443">Lipid metabolism</keyword>
<dbReference type="PANTHER" id="PTHR43149:SF1">
    <property type="entry name" value="DELTA(3,5)-DELTA(2,4)-DIENOYL-COA ISOMERASE, MITOCHONDRIAL"/>
    <property type="match status" value="1"/>
</dbReference>
<reference evidence="8" key="1">
    <citation type="submission" date="2014-01" db="EMBL/GenBank/DDBJ databases">
        <authorList>
            <person name="Brown-Elliot B."/>
            <person name="Wallace R."/>
            <person name="Lenaerts A."/>
            <person name="Ordway D."/>
            <person name="DeGroote M.A."/>
            <person name="Parker T."/>
            <person name="Sizemore C."/>
            <person name="Tallon L.J."/>
            <person name="Sadzewicz L.K."/>
            <person name="Sengamalay N."/>
            <person name="Fraser C.M."/>
            <person name="Hine E."/>
            <person name="Shefchek K.A."/>
            <person name="Das S.P."/>
            <person name="Tettelin H."/>
        </authorList>
    </citation>
    <scope>NUCLEOTIDE SEQUENCE [LARGE SCALE GENOMIC DNA]</scope>
    <source>
        <strain evidence="8">4042</strain>
    </source>
</reference>
<dbReference type="InterPro" id="IPR045002">
    <property type="entry name" value="Ech1-like"/>
</dbReference>
<dbReference type="GO" id="GO:0004300">
    <property type="term" value="F:enoyl-CoA hydratase activity"/>
    <property type="evidence" value="ECO:0007669"/>
    <property type="project" value="UniProtKB-EC"/>
</dbReference>
<comment type="similarity">
    <text evidence="2 7">Belongs to the enoyl-CoA hydratase/isomerase family.</text>
</comment>
<dbReference type="GO" id="GO:0016853">
    <property type="term" value="F:isomerase activity"/>
    <property type="evidence" value="ECO:0007669"/>
    <property type="project" value="UniProtKB-KW"/>
</dbReference>
<evidence type="ECO:0000313" key="8">
    <source>
        <dbReference type="EMBL" id="EUA08926.1"/>
    </source>
</evidence>
<evidence type="ECO:0000256" key="1">
    <source>
        <dbReference type="ARBA" id="ARBA00002994"/>
    </source>
</evidence>
<dbReference type="CDD" id="cd06558">
    <property type="entry name" value="crotonase-like"/>
    <property type="match status" value="1"/>
</dbReference>
<dbReference type="PROSITE" id="PS00166">
    <property type="entry name" value="ENOYL_COA_HYDRATASE"/>
    <property type="match status" value="1"/>
</dbReference>
<dbReference type="PATRIC" id="fig|1299334.3.peg.9471"/>
<dbReference type="SUPFAM" id="SSF52096">
    <property type="entry name" value="ClpP/crotonase"/>
    <property type="match status" value="1"/>
</dbReference>
<evidence type="ECO:0000256" key="7">
    <source>
        <dbReference type="RuleBase" id="RU003707"/>
    </source>
</evidence>
<organism evidence="8">
    <name type="scientific">Mycobacterium xenopi 4042</name>
    <dbReference type="NCBI Taxonomy" id="1299334"/>
    <lineage>
        <taxon>Bacteria</taxon>
        <taxon>Bacillati</taxon>
        <taxon>Actinomycetota</taxon>
        <taxon>Actinomycetes</taxon>
        <taxon>Mycobacteriales</taxon>
        <taxon>Mycobacteriaceae</taxon>
        <taxon>Mycobacterium</taxon>
    </lineage>
</organism>
<dbReference type="Gene3D" id="3.90.226.10">
    <property type="entry name" value="2-enoyl-CoA Hydratase, Chain A, domain 1"/>
    <property type="match status" value="1"/>
</dbReference>
<protein>
    <submittedName>
        <fullName evidence="8">Enoyl-CoA hydratase/isomerase family protein</fullName>
    </submittedName>
</protein>
<dbReference type="AlphaFoldDB" id="X7YQ57"/>
<comment type="catalytic activity">
    <reaction evidence="6">
        <text>a 4-saturated-(3S)-3-hydroxyacyl-CoA = a (3E)-enoyl-CoA + H2O</text>
        <dbReference type="Rhea" id="RHEA:20724"/>
        <dbReference type="ChEBI" id="CHEBI:15377"/>
        <dbReference type="ChEBI" id="CHEBI:58521"/>
        <dbReference type="ChEBI" id="CHEBI:137480"/>
        <dbReference type="EC" id="4.2.1.17"/>
    </reaction>
</comment>
<comment type="function">
    <text evidence="1">Could possibly oxidize fatty acids using specific components.</text>
</comment>
<dbReference type="GO" id="GO:0006631">
    <property type="term" value="P:fatty acid metabolic process"/>
    <property type="evidence" value="ECO:0007669"/>
    <property type="project" value="UniProtKB-KW"/>
</dbReference>
<dbReference type="Pfam" id="PF00378">
    <property type="entry name" value="ECH_1"/>
    <property type="match status" value="1"/>
</dbReference>
<keyword evidence="8" id="KW-0413">Isomerase</keyword>